<dbReference type="GO" id="GO:0000794">
    <property type="term" value="C:condensed nuclear chromosome"/>
    <property type="evidence" value="ECO:0007669"/>
    <property type="project" value="TreeGrafter"/>
</dbReference>
<dbReference type="InterPro" id="IPR013087">
    <property type="entry name" value="Znf_C2H2_type"/>
</dbReference>
<dbReference type="PANTHER" id="PTHR15938:SF1">
    <property type="entry name" value="MEIOTIC NUCLEAR DIVISION PROTEIN 1"/>
    <property type="match status" value="1"/>
</dbReference>
<dbReference type="GO" id="GO:0000709">
    <property type="term" value="P:meiotic joint molecule formation"/>
    <property type="evidence" value="ECO:0007669"/>
    <property type="project" value="TreeGrafter"/>
</dbReference>
<feature type="compositionally biased region" description="Basic residues" evidence="6">
    <location>
        <begin position="290"/>
        <end position="314"/>
    </location>
</feature>
<comment type="subcellular location">
    <subcellularLocation>
        <location evidence="1">Nucleus</location>
    </subcellularLocation>
</comment>
<evidence type="ECO:0000256" key="6">
    <source>
        <dbReference type="SAM" id="MobiDB-lite"/>
    </source>
</evidence>
<dbReference type="Pfam" id="PF03962">
    <property type="entry name" value="Mnd1"/>
    <property type="match status" value="1"/>
</dbReference>
<name>A0A8H3FJ07_9LECA</name>
<sequence length="524" mass="58639">MSTVPSSAMARRKTTTLPRIESLLISAGPGLDECVLCGNSFEIESSPIELPCIDDNCEPCFRMWQIIKSPTCAACYADFTCPKVAKDQEHSSSAQLDLETNDAFQQQAPLDSRIESLLDLQDSYDAFYDNDADLNDDTVSDLRSPMREDDDEIIAVSELDDEDWREALILANNRAGTNFNIGEIQDDIPLAVARTGTKNQLADTLTELCKQKAERDEEDTGEENSEKLDGDDASETTSQRDGETAQTNPVHDIDPRTCEVCGLVLGNPNSRRQHEKKHLETDSQRDERLKKARAARAGKRAGQKAQQQKRRGRAPKTLPPIAKQNLILAYLHNSRTAHSIKELEKALPSVASINGMQVKDYLQALSDEGKIRVEKIGSGNWYWSFLSEEKKSRDDTLGKLKEELAKVEGSREELEQKVKEANEKRGEDDEDRGRLVSARLELEGEIGGLRKELEGYKDGDPGEVERRRKEIKALQAKAELWTDNIGVLEGYMLNLMGGDREKLDGMKRELYGDEYGEGEGLKDL</sequence>
<reference evidence="8" key="1">
    <citation type="submission" date="2021-03" db="EMBL/GenBank/DDBJ databases">
        <authorList>
            <person name="Tagirdzhanova G."/>
        </authorList>
    </citation>
    <scope>NUCLEOTIDE SEQUENCE</scope>
</reference>
<keyword evidence="5" id="KW-0175">Coiled coil</keyword>
<evidence type="ECO:0000256" key="3">
    <source>
        <dbReference type="ARBA" id="ARBA00023242"/>
    </source>
</evidence>
<dbReference type="GO" id="GO:0003690">
    <property type="term" value="F:double-stranded DNA binding"/>
    <property type="evidence" value="ECO:0007669"/>
    <property type="project" value="TreeGrafter"/>
</dbReference>
<dbReference type="EMBL" id="CAJPDT010000036">
    <property type="protein sequence ID" value="CAF9924329.1"/>
    <property type="molecule type" value="Genomic_DNA"/>
</dbReference>
<feature type="region of interest" description="Disordered" evidence="6">
    <location>
        <begin position="212"/>
        <end position="318"/>
    </location>
</feature>
<organism evidence="8 9">
    <name type="scientific">Imshaugia aleurites</name>
    <dbReference type="NCBI Taxonomy" id="172621"/>
    <lineage>
        <taxon>Eukaryota</taxon>
        <taxon>Fungi</taxon>
        <taxon>Dikarya</taxon>
        <taxon>Ascomycota</taxon>
        <taxon>Pezizomycotina</taxon>
        <taxon>Lecanoromycetes</taxon>
        <taxon>OSLEUM clade</taxon>
        <taxon>Lecanoromycetidae</taxon>
        <taxon>Lecanorales</taxon>
        <taxon>Lecanorineae</taxon>
        <taxon>Parmeliaceae</taxon>
        <taxon>Imshaugia</taxon>
    </lineage>
</organism>
<proteinExistence type="predicted"/>
<keyword evidence="4" id="KW-0469">Meiosis</keyword>
<evidence type="ECO:0000313" key="8">
    <source>
        <dbReference type="EMBL" id="CAF9924329.1"/>
    </source>
</evidence>
<dbReference type="GO" id="GO:0007129">
    <property type="term" value="P:homologous chromosome pairing at meiosis"/>
    <property type="evidence" value="ECO:0007669"/>
    <property type="project" value="TreeGrafter"/>
</dbReference>
<keyword evidence="9" id="KW-1185">Reference proteome</keyword>
<keyword evidence="3" id="KW-0539">Nucleus</keyword>
<feature type="domain" description="C2H2-type" evidence="7">
    <location>
        <begin position="258"/>
        <end position="278"/>
    </location>
</feature>
<dbReference type="PROSITE" id="PS00028">
    <property type="entry name" value="ZINC_FINGER_C2H2_1"/>
    <property type="match status" value="1"/>
</dbReference>
<feature type="coiled-coil region" evidence="5">
    <location>
        <begin position="397"/>
        <end position="431"/>
    </location>
</feature>
<evidence type="ECO:0000256" key="4">
    <source>
        <dbReference type="ARBA" id="ARBA00023254"/>
    </source>
</evidence>
<dbReference type="OrthoDB" id="9978204at2759"/>
<evidence type="ECO:0000313" key="9">
    <source>
        <dbReference type="Proteomes" id="UP000664534"/>
    </source>
</evidence>
<evidence type="ECO:0000256" key="5">
    <source>
        <dbReference type="SAM" id="Coils"/>
    </source>
</evidence>
<dbReference type="PANTHER" id="PTHR15938">
    <property type="entry name" value="TBP-1 INTERACTING PROTEIN"/>
    <property type="match status" value="1"/>
</dbReference>
<comment type="caution">
    <text evidence="8">The sequence shown here is derived from an EMBL/GenBank/DDBJ whole genome shotgun (WGS) entry which is preliminary data.</text>
</comment>
<evidence type="ECO:0000259" key="7">
    <source>
        <dbReference type="PROSITE" id="PS00028"/>
    </source>
</evidence>
<evidence type="ECO:0000256" key="2">
    <source>
        <dbReference type="ARBA" id="ARBA00023172"/>
    </source>
</evidence>
<feature type="compositionally biased region" description="Basic and acidic residues" evidence="6">
    <location>
        <begin position="277"/>
        <end position="289"/>
    </location>
</feature>
<accession>A0A8H3FJ07</accession>
<dbReference type="AlphaFoldDB" id="A0A8H3FJ07"/>
<protein>
    <recommendedName>
        <fullName evidence="7">C2H2-type domain-containing protein</fullName>
    </recommendedName>
</protein>
<dbReference type="InterPro" id="IPR040453">
    <property type="entry name" value="Mnd1_HTH"/>
</dbReference>
<dbReference type="GO" id="GO:0120230">
    <property type="term" value="F:recombinase activator activity"/>
    <property type="evidence" value="ECO:0007669"/>
    <property type="project" value="TreeGrafter"/>
</dbReference>
<dbReference type="GO" id="GO:0010774">
    <property type="term" value="P:meiotic strand invasion involved in reciprocal meiotic recombination"/>
    <property type="evidence" value="ECO:0007669"/>
    <property type="project" value="TreeGrafter"/>
</dbReference>
<evidence type="ECO:0000256" key="1">
    <source>
        <dbReference type="ARBA" id="ARBA00004123"/>
    </source>
</evidence>
<gene>
    <name evidence="8" type="ORF">IMSHALPRED_006153</name>
</gene>
<dbReference type="Proteomes" id="UP000664534">
    <property type="component" value="Unassembled WGS sequence"/>
</dbReference>
<keyword evidence="2" id="KW-0233">DNA recombination</keyword>
<dbReference type="GO" id="GO:0120231">
    <property type="term" value="C:DNA recombinase auxiliary factor complex"/>
    <property type="evidence" value="ECO:0007669"/>
    <property type="project" value="TreeGrafter"/>
</dbReference>